<evidence type="ECO:0000313" key="2">
    <source>
        <dbReference type="Proteomes" id="UP001497516"/>
    </source>
</evidence>
<dbReference type="EMBL" id="OZ034818">
    <property type="protein sequence ID" value="CAL1388010.1"/>
    <property type="molecule type" value="Genomic_DNA"/>
</dbReference>
<dbReference type="Gene3D" id="1.10.418.20">
    <property type="match status" value="1"/>
</dbReference>
<organism evidence="1 2">
    <name type="scientific">Linum trigynum</name>
    <dbReference type="NCBI Taxonomy" id="586398"/>
    <lineage>
        <taxon>Eukaryota</taxon>
        <taxon>Viridiplantae</taxon>
        <taxon>Streptophyta</taxon>
        <taxon>Embryophyta</taxon>
        <taxon>Tracheophyta</taxon>
        <taxon>Spermatophyta</taxon>
        <taxon>Magnoliopsida</taxon>
        <taxon>eudicotyledons</taxon>
        <taxon>Gunneridae</taxon>
        <taxon>Pentapetalae</taxon>
        <taxon>rosids</taxon>
        <taxon>fabids</taxon>
        <taxon>Malpighiales</taxon>
        <taxon>Linaceae</taxon>
        <taxon>Linum</taxon>
    </lineage>
</organism>
<accession>A0AAV2ERG0</accession>
<sequence length="346" mass="39445">MTDLEKGQLSMKWELKDVINELRTTVQSFRDLLIGRFGGNSEIGRKVKNDDKVKVVNLSLDSSFSLATRSKHETKSTVSRRKGKAVRKSPIRLRSPIWTRKDPERTNAKIKVIGPFITTKSLSKRDQWLISHVFYPFKDESERLLRSPWFHLTRGEFKVLVPEIPLSTQVITMCVDLLTVPELENEKPMNWFLPPAFAVAYATGDRVFAYPEKRIKTVYCSGDFNDCEKAKELDSILLEAVLRRFEAKMFCTFTIVEVVNAPRQENGFDCGLFVLKLMTCGGHLDECARGLKKKFDSEEERLGLALYLLNNMENTERDALHQKVLMESVSGGDSVEGGVEWSGNPE</sequence>
<dbReference type="AlphaFoldDB" id="A0AAV2ERG0"/>
<dbReference type="Proteomes" id="UP001497516">
    <property type="component" value="Chromosome 5"/>
</dbReference>
<protein>
    <recommendedName>
        <fullName evidence="3">Ubiquitin-like protease family profile domain-containing protein</fullName>
    </recommendedName>
</protein>
<dbReference type="InterPro" id="IPR038765">
    <property type="entry name" value="Papain-like_cys_pep_sf"/>
</dbReference>
<name>A0AAV2ERG0_9ROSI</name>
<reference evidence="1 2" key="1">
    <citation type="submission" date="2024-04" db="EMBL/GenBank/DDBJ databases">
        <authorList>
            <person name="Fracassetti M."/>
        </authorList>
    </citation>
    <scope>NUCLEOTIDE SEQUENCE [LARGE SCALE GENOMIC DNA]</scope>
</reference>
<proteinExistence type="predicted"/>
<keyword evidence="2" id="KW-1185">Reference proteome</keyword>
<gene>
    <name evidence="1" type="ORF">LTRI10_LOCUS28959</name>
</gene>
<dbReference type="SUPFAM" id="SSF54001">
    <property type="entry name" value="Cysteine proteinases"/>
    <property type="match status" value="1"/>
</dbReference>
<evidence type="ECO:0000313" key="1">
    <source>
        <dbReference type="EMBL" id="CAL1388010.1"/>
    </source>
</evidence>
<evidence type="ECO:0008006" key="3">
    <source>
        <dbReference type="Google" id="ProtNLM"/>
    </source>
</evidence>